<dbReference type="PANTHER" id="PTHR43734">
    <property type="entry name" value="PHYTOENE DESATURASE"/>
    <property type="match status" value="1"/>
</dbReference>
<dbReference type="InterPro" id="IPR036188">
    <property type="entry name" value="FAD/NAD-bd_sf"/>
</dbReference>
<evidence type="ECO:0000256" key="6">
    <source>
        <dbReference type="SAM" id="MobiDB-lite"/>
    </source>
</evidence>
<comment type="similarity">
    <text evidence="2 5">Belongs to the carotenoid/retinoid oxidoreductase family.</text>
</comment>
<dbReference type="OrthoDB" id="9774675at2"/>
<dbReference type="NCBIfam" id="NF045637">
    <property type="entry name" value="carotdesatCrtDProt"/>
    <property type="match status" value="1"/>
</dbReference>
<comment type="pathway">
    <text evidence="1 5">Carotenoid biosynthesis.</text>
</comment>
<comment type="caution">
    <text evidence="8">The sequence shown here is derived from an EMBL/GenBank/DDBJ whole genome shotgun (WGS) entry which is preliminary data.</text>
</comment>
<keyword evidence="9" id="KW-1185">Reference proteome</keyword>
<feature type="region of interest" description="Disordered" evidence="6">
    <location>
        <begin position="359"/>
        <end position="393"/>
    </location>
</feature>
<dbReference type="InterPro" id="IPR054841">
    <property type="entry name" value="carotdesatCrtD"/>
</dbReference>
<dbReference type="Pfam" id="PF01593">
    <property type="entry name" value="Amino_oxidase"/>
    <property type="match status" value="1"/>
</dbReference>
<keyword evidence="3 5" id="KW-0125">Carotenoid biosynthesis</keyword>
<dbReference type="InterPro" id="IPR014105">
    <property type="entry name" value="Carotenoid/retinoid_OxRdtase"/>
</dbReference>
<dbReference type="RefSeq" id="WP_129607473.1">
    <property type="nucleotide sequence ID" value="NZ_UWOC01000022.1"/>
</dbReference>
<dbReference type="GO" id="GO:0016117">
    <property type="term" value="P:carotenoid biosynthetic process"/>
    <property type="evidence" value="ECO:0007669"/>
    <property type="project" value="UniProtKB-KW"/>
</dbReference>
<accession>A0A447CPT9</accession>
<dbReference type="SUPFAM" id="SSF51905">
    <property type="entry name" value="FAD/NAD(P)-binding domain"/>
    <property type="match status" value="1"/>
</dbReference>
<evidence type="ECO:0000313" key="8">
    <source>
        <dbReference type="EMBL" id="VCU07106.1"/>
    </source>
</evidence>
<protein>
    <submittedName>
        <fullName evidence="8">Hydroxyneurosporene desaturase</fullName>
    </submittedName>
</protein>
<keyword evidence="4 5" id="KW-0560">Oxidoreductase</keyword>
<dbReference type="GO" id="GO:0016491">
    <property type="term" value="F:oxidoreductase activity"/>
    <property type="evidence" value="ECO:0007669"/>
    <property type="project" value="UniProtKB-KW"/>
</dbReference>
<feature type="compositionally biased region" description="Basic and acidic residues" evidence="6">
    <location>
        <begin position="363"/>
        <end position="385"/>
    </location>
</feature>
<dbReference type="Gene3D" id="3.50.50.60">
    <property type="entry name" value="FAD/NAD(P)-binding domain"/>
    <property type="match status" value="2"/>
</dbReference>
<dbReference type="EMBL" id="UWOC01000022">
    <property type="protein sequence ID" value="VCU07106.1"/>
    <property type="molecule type" value="Genomic_DNA"/>
</dbReference>
<evidence type="ECO:0000256" key="2">
    <source>
        <dbReference type="ARBA" id="ARBA00006046"/>
    </source>
</evidence>
<evidence type="ECO:0000256" key="5">
    <source>
        <dbReference type="RuleBase" id="RU362075"/>
    </source>
</evidence>
<sequence>MGAESAIVVGAGAGGLAAAIALAVDGFDVTVVEAAESPGGKIRSLPVAGRAIDAGPTVFTMRWVFEELLATAGTSLDRELTLRPLDILARHAWSEHERLDLFADLDRSTAAIGDFAGAAEARRFRDFAARAAHIYATLEEPFLRGPRCRTPLELILRIGLRRIGDAAAISPFATLWGALGDHFHDARLRQLFGRYATYCGASPFLAPATLMLIAHVEQQGVWVIDGGMRALAAALVRVAERQGVRFRWSTPVRQVVVAGGRAAGVELAGGERLAADVVVLNADVAAVADGSLGPALRGAAPRITPAARSLSAVTWAVVAAADGFPLHHHTVFFSADYRAEFDQLLRERRLPTDPTVYICAQDRGPDRGPASERAEIGQNGRREDDGSGGPERLLCLVNAPADGDTAPPDADALAACWRAATDRLARCGLTLHGRPEDGVVTTPGDFHRLFPGTGGALYGRASHGWTASFRRPGSRTRIPGLYLAGGSTHPGPGVPMAALSGRLAAAAATADRDSTSRWRRAAISGGMSTR</sequence>
<feature type="domain" description="Amine oxidase" evidence="7">
    <location>
        <begin position="14"/>
        <end position="507"/>
    </location>
</feature>
<gene>
    <name evidence="8" type="primary">crtD</name>
    <name evidence="8" type="ORF">RHODGE_RHODGE_00410</name>
</gene>
<evidence type="ECO:0000256" key="4">
    <source>
        <dbReference type="ARBA" id="ARBA00023002"/>
    </source>
</evidence>
<dbReference type="NCBIfam" id="TIGR02734">
    <property type="entry name" value="crtI_fam"/>
    <property type="match status" value="1"/>
</dbReference>
<proteinExistence type="inferred from homology"/>
<organism evidence="8 9">
    <name type="scientific">Rhodoplanes serenus</name>
    <dbReference type="NCBI Taxonomy" id="200615"/>
    <lineage>
        <taxon>Bacteria</taxon>
        <taxon>Pseudomonadati</taxon>
        <taxon>Pseudomonadota</taxon>
        <taxon>Alphaproteobacteria</taxon>
        <taxon>Hyphomicrobiales</taxon>
        <taxon>Nitrobacteraceae</taxon>
        <taxon>Rhodoplanes</taxon>
    </lineage>
</organism>
<dbReference type="InterPro" id="IPR002937">
    <property type="entry name" value="Amino_oxidase"/>
</dbReference>
<evidence type="ECO:0000259" key="7">
    <source>
        <dbReference type="Pfam" id="PF01593"/>
    </source>
</evidence>
<dbReference type="PANTHER" id="PTHR43734:SF7">
    <property type="entry name" value="4,4'-DIAPONEUROSPORENE OXYGENASE"/>
    <property type="match status" value="1"/>
</dbReference>
<name>A0A447CPT9_9BRAD</name>
<evidence type="ECO:0000256" key="1">
    <source>
        <dbReference type="ARBA" id="ARBA00004829"/>
    </source>
</evidence>
<dbReference type="Proteomes" id="UP000289200">
    <property type="component" value="Unassembled WGS sequence"/>
</dbReference>
<evidence type="ECO:0000256" key="3">
    <source>
        <dbReference type="ARBA" id="ARBA00022746"/>
    </source>
</evidence>
<dbReference type="AlphaFoldDB" id="A0A447CPT9"/>
<evidence type="ECO:0000313" key="9">
    <source>
        <dbReference type="Proteomes" id="UP000289200"/>
    </source>
</evidence>
<reference evidence="9" key="1">
    <citation type="submission" date="2018-10" db="EMBL/GenBank/DDBJ databases">
        <authorList>
            <person name="Peiro R."/>
            <person name="Begona"/>
            <person name="Cbmso G."/>
            <person name="Lopez M."/>
            <person name="Gonzalez S."/>
            <person name="Sacristan E."/>
            <person name="Castillo E."/>
        </authorList>
    </citation>
    <scope>NUCLEOTIDE SEQUENCE [LARGE SCALE GENOMIC DNA]</scope>
</reference>